<name>A0A1V9Z8L0_ACHHY</name>
<keyword evidence="8" id="KW-0464">Manganese</keyword>
<dbReference type="GO" id="GO:0000184">
    <property type="term" value="P:nuclear-transcribed mRNA catabolic process, nonsense-mediated decay"/>
    <property type="evidence" value="ECO:0007669"/>
    <property type="project" value="InterPro"/>
</dbReference>
<evidence type="ECO:0000256" key="8">
    <source>
        <dbReference type="ARBA" id="ARBA00023211"/>
    </source>
</evidence>
<keyword evidence="6" id="KW-0378">Hydrolase</keyword>
<evidence type="ECO:0000256" key="7">
    <source>
        <dbReference type="ARBA" id="ARBA00022884"/>
    </source>
</evidence>
<evidence type="ECO:0000313" key="11">
    <source>
        <dbReference type="EMBL" id="OQR94336.1"/>
    </source>
</evidence>
<dbReference type="InterPro" id="IPR007722">
    <property type="entry name" value="DCP2_BoxA"/>
</dbReference>
<dbReference type="CDD" id="cd03672">
    <property type="entry name" value="NUDIX_Dcp2p_Nudt20"/>
    <property type="match status" value="1"/>
</dbReference>
<feature type="compositionally biased region" description="Basic residues" evidence="9">
    <location>
        <begin position="238"/>
        <end position="250"/>
    </location>
</feature>
<evidence type="ECO:0000256" key="5">
    <source>
        <dbReference type="ARBA" id="ARBA00022723"/>
    </source>
</evidence>
<proteinExistence type="inferred from homology"/>
<dbReference type="GO" id="GO:0030145">
    <property type="term" value="F:manganese ion binding"/>
    <property type="evidence" value="ECO:0007669"/>
    <property type="project" value="InterPro"/>
</dbReference>
<dbReference type="Pfam" id="PF05026">
    <property type="entry name" value="DCP2"/>
    <property type="match status" value="1"/>
</dbReference>
<dbReference type="GO" id="GO:0005737">
    <property type="term" value="C:cytoplasm"/>
    <property type="evidence" value="ECO:0007669"/>
    <property type="project" value="UniProtKB-SubCell"/>
</dbReference>
<sequence>MMQVATPSHPPALTPHAAKKPTMEEVMDELQSRFLMNLPESELSSSERLFFQIEQCYWFYEDFYADHHAHLTHLKLNDFARKLFNHCILLQPLKAQCESMFQDFKAYQSQIPVVGGILLNPAKTKLILVRNWKGTSWSLPRGKVNQGESDVECAKREVFEECGYAAPPSAINPKDYIEFTMNQQRMRMYIITCVPDDFAFAPQTRKEISLIQWFEFDDLPKKTWGVLPFMSRLRRWITSKKNEKKGKKGNGRNGTPAKGRSVSAPRNRPGKETVNAEVPPPLPPTPLLHNPAHQHLQADNRSYSTPQSRPRKANRGHFGTEKQIPTASDEVNEETFGARDASFSFNVEEMFSVNEQLTGVKFTYNGNPHDFGKVTAKYTHATTPFQPPLPKGPPPPLPSAAAPATDSVPATADGKPPKPKSPQLFAPFTFDTGDIMACVT</sequence>
<dbReference type="InterPro" id="IPR015797">
    <property type="entry name" value="NUDIX_hydrolase-like_dom_sf"/>
</dbReference>
<dbReference type="GO" id="GO:0000290">
    <property type="term" value="P:deadenylation-dependent decapping of nuclear-transcribed mRNA"/>
    <property type="evidence" value="ECO:0007669"/>
    <property type="project" value="InterPro"/>
</dbReference>
<evidence type="ECO:0000256" key="1">
    <source>
        <dbReference type="ARBA" id="ARBA00001936"/>
    </source>
</evidence>
<evidence type="ECO:0000256" key="2">
    <source>
        <dbReference type="ARBA" id="ARBA00004496"/>
    </source>
</evidence>
<evidence type="ECO:0000256" key="4">
    <source>
        <dbReference type="ARBA" id="ARBA00022490"/>
    </source>
</evidence>
<organism evidence="11 12">
    <name type="scientific">Achlya hypogyna</name>
    <name type="common">Oomycete</name>
    <name type="synonym">Protoachlya hypogyna</name>
    <dbReference type="NCBI Taxonomy" id="1202772"/>
    <lineage>
        <taxon>Eukaryota</taxon>
        <taxon>Sar</taxon>
        <taxon>Stramenopiles</taxon>
        <taxon>Oomycota</taxon>
        <taxon>Saprolegniomycetes</taxon>
        <taxon>Saprolegniales</taxon>
        <taxon>Achlyaceae</taxon>
        <taxon>Achlya</taxon>
    </lineage>
</organism>
<dbReference type="Gene3D" id="1.10.10.1050">
    <property type="entry name" value="Dcp2, box A domain"/>
    <property type="match status" value="1"/>
</dbReference>
<feature type="region of interest" description="Disordered" evidence="9">
    <location>
        <begin position="1"/>
        <end position="21"/>
    </location>
</feature>
<comment type="cofactor">
    <cofactor evidence="1">
        <name>Mn(2+)</name>
        <dbReference type="ChEBI" id="CHEBI:29035"/>
    </cofactor>
</comment>
<dbReference type="PROSITE" id="PS51462">
    <property type="entry name" value="NUDIX"/>
    <property type="match status" value="1"/>
</dbReference>
<dbReference type="Pfam" id="PF00293">
    <property type="entry name" value="NUDIX"/>
    <property type="match status" value="1"/>
</dbReference>
<evidence type="ECO:0000256" key="9">
    <source>
        <dbReference type="SAM" id="MobiDB-lite"/>
    </source>
</evidence>
<gene>
    <name evidence="11" type="ORF">ACHHYP_01413</name>
</gene>
<comment type="subcellular location">
    <subcellularLocation>
        <location evidence="2">Cytoplasm</location>
    </subcellularLocation>
</comment>
<dbReference type="InterPro" id="IPR036189">
    <property type="entry name" value="DCP2_BoxA_sf"/>
</dbReference>
<evidence type="ECO:0000256" key="6">
    <source>
        <dbReference type="ARBA" id="ARBA00022801"/>
    </source>
</evidence>
<dbReference type="Proteomes" id="UP000243579">
    <property type="component" value="Unassembled WGS sequence"/>
</dbReference>
<dbReference type="AlphaFoldDB" id="A0A1V9Z8L0"/>
<dbReference type="SUPFAM" id="SSF140586">
    <property type="entry name" value="Dcp2 domain-like"/>
    <property type="match status" value="1"/>
</dbReference>
<dbReference type="PANTHER" id="PTHR23114:SF17">
    <property type="entry name" value="M7GPPPN-MRNA HYDROLASE"/>
    <property type="match status" value="1"/>
</dbReference>
<dbReference type="GO" id="GO:0003723">
    <property type="term" value="F:RNA binding"/>
    <property type="evidence" value="ECO:0007669"/>
    <property type="project" value="UniProtKB-KW"/>
</dbReference>
<feature type="compositionally biased region" description="Pro residues" evidence="9">
    <location>
        <begin position="385"/>
        <end position="398"/>
    </location>
</feature>
<dbReference type="GO" id="GO:0140933">
    <property type="term" value="F:5'-(N(7)-methylguanosine 5'-triphospho)-[mRNA] hydrolase activity"/>
    <property type="evidence" value="ECO:0007669"/>
    <property type="project" value="InterPro"/>
</dbReference>
<keyword evidence="12" id="KW-1185">Reference proteome</keyword>
<evidence type="ECO:0000256" key="3">
    <source>
        <dbReference type="ARBA" id="ARBA00005279"/>
    </source>
</evidence>
<comment type="caution">
    <text evidence="11">The sequence shown here is derived from an EMBL/GenBank/DDBJ whole genome shotgun (WGS) entry which is preliminary data.</text>
</comment>
<protein>
    <submittedName>
        <fullName evidence="11">mRNA decapping enzyme</fullName>
    </submittedName>
</protein>
<dbReference type="OrthoDB" id="18996at2759"/>
<reference evidence="11 12" key="1">
    <citation type="journal article" date="2014" name="Genome Biol. Evol.">
        <title>The secreted proteins of Achlya hypogyna and Thraustotheca clavata identify the ancestral oomycete secretome and reveal gene acquisitions by horizontal gene transfer.</title>
        <authorList>
            <person name="Misner I."/>
            <person name="Blouin N."/>
            <person name="Leonard G."/>
            <person name="Richards T.A."/>
            <person name="Lane C.E."/>
        </authorList>
    </citation>
    <scope>NUCLEOTIDE SEQUENCE [LARGE SCALE GENOMIC DNA]</scope>
    <source>
        <strain evidence="11 12">ATCC 48635</strain>
    </source>
</reference>
<dbReference type="SUPFAM" id="SSF55811">
    <property type="entry name" value="Nudix"/>
    <property type="match status" value="1"/>
</dbReference>
<dbReference type="PANTHER" id="PTHR23114">
    <property type="entry name" value="M7GPPPN-MRNA HYDROLASE"/>
    <property type="match status" value="1"/>
</dbReference>
<comment type="similarity">
    <text evidence="3">Belongs to the Nudix hydrolase family. DCP2 subfamily.</text>
</comment>
<dbReference type="STRING" id="1202772.A0A1V9Z8L0"/>
<accession>A0A1V9Z8L0</accession>
<dbReference type="SMART" id="SM01125">
    <property type="entry name" value="DCP2"/>
    <property type="match status" value="1"/>
</dbReference>
<keyword evidence="7" id="KW-0694">RNA-binding</keyword>
<keyword evidence="4" id="KW-0963">Cytoplasm</keyword>
<feature type="compositionally biased region" description="Polar residues" evidence="9">
    <location>
        <begin position="297"/>
        <end position="308"/>
    </location>
</feature>
<feature type="region of interest" description="Disordered" evidence="9">
    <location>
        <begin position="382"/>
        <end position="427"/>
    </location>
</feature>
<dbReference type="InterPro" id="IPR020084">
    <property type="entry name" value="NUDIX_hydrolase_CS"/>
</dbReference>
<dbReference type="PROSITE" id="PS00893">
    <property type="entry name" value="NUDIX_BOX"/>
    <property type="match status" value="1"/>
</dbReference>
<dbReference type="Gene3D" id="3.90.79.10">
    <property type="entry name" value="Nucleoside Triphosphate Pyrophosphohydrolase"/>
    <property type="match status" value="1"/>
</dbReference>
<dbReference type="InterPro" id="IPR044099">
    <property type="entry name" value="Dcp2_NUDIX"/>
</dbReference>
<feature type="region of interest" description="Disordered" evidence="9">
    <location>
        <begin position="238"/>
        <end position="333"/>
    </location>
</feature>
<keyword evidence="5" id="KW-0479">Metal-binding</keyword>
<dbReference type="EMBL" id="JNBR01000366">
    <property type="protein sequence ID" value="OQR94336.1"/>
    <property type="molecule type" value="Genomic_DNA"/>
</dbReference>
<feature type="domain" description="Nudix hydrolase" evidence="10">
    <location>
        <begin position="109"/>
        <end position="243"/>
    </location>
</feature>
<dbReference type="FunFam" id="3.90.79.10:FF:000079">
    <property type="entry name" value="mRNA decapping complex subunit 2"/>
    <property type="match status" value="1"/>
</dbReference>
<evidence type="ECO:0000313" key="12">
    <source>
        <dbReference type="Proteomes" id="UP000243579"/>
    </source>
</evidence>
<evidence type="ECO:0000259" key="10">
    <source>
        <dbReference type="PROSITE" id="PS51462"/>
    </source>
</evidence>
<dbReference type="InterPro" id="IPR000086">
    <property type="entry name" value="NUDIX_hydrolase_dom"/>
</dbReference>